<comment type="caution">
    <text evidence="1">The sequence shown here is derived from an EMBL/GenBank/DDBJ whole genome shotgun (WGS) entry which is preliminary data.</text>
</comment>
<evidence type="ECO:0000313" key="2">
    <source>
        <dbReference type="Proteomes" id="UP000194860"/>
    </source>
</evidence>
<dbReference type="InterPro" id="IPR016039">
    <property type="entry name" value="Thiolase-like"/>
</dbReference>
<dbReference type="EMBL" id="NFDG01000038">
    <property type="protein sequence ID" value="OTY26756.1"/>
    <property type="molecule type" value="Genomic_DNA"/>
</dbReference>
<dbReference type="SUPFAM" id="SSF53901">
    <property type="entry name" value="Thiolase-like"/>
    <property type="match status" value="1"/>
</dbReference>
<organism evidence="1 2">
    <name type="scientific">Bacillus thuringiensis serovar navarrensis</name>
    <dbReference type="NCBI Taxonomy" id="339658"/>
    <lineage>
        <taxon>Bacteria</taxon>
        <taxon>Bacillati</taxon>
        <taxon>Bacillota</taxon>
        <taxon>Bacilli</taxon>
        <taxon>Bacillales</taxon>
        <taxon>Bacillaceae</taxon>
        <taxon>Bacillus</taxon>
        <taxon>Bacillus cereus group</taxon>
    </lineage>
</organism>
<dbReference type="AlphaFoldDB" id="A0A243AMV0"/>
<evidence type="ECO:0008006" key="3">
    <source>
        <dbReference type="Google" id="ProtNLM"/>
    </source>
</evidence>
<dbReference type="Gene3D" id="3.40.47.10">
    <property type="match status" value="1"/>
</dbReference>
<evidence type="ECO:0000313" key="1">
    <source>
        <dbReference type="EMBL" id="OTY26756.1"/>
    </source>
</evidence>
<proteinExistence type="predicted"/>
<dbReference type="Proteomes" id="UP000194860">
    <property type="component" value="Unassembled WGS sequence"/>
</dbReference>
<dbReference type="RefSeq" id="WP_088031188.1">
    <property type="nucleotide sequence ID" value="NZ_NFDG01000038.1"/>
</dbReference>
<protein>
    <recommendedName>
        <fullName evidence="3">Beta-ketoacyl-[acyl-carrier-protein] synthase III C-terminal domain-containing protein</fullName>
    </recommendedName>
</protein>
<accession>A0A243AMV0</accession>
<dbReference type="GO" id="GO:0016746">
    <property type="term" value="F:acyltransferase activity"/>
    <property type="evidence" value="ECO:0007669"/>
    <property type="project" value="InterPro"/>
</dbReference>
<gene>
    <name evidence="1" type="ORF">BK732_05285</name>
</gene>
<sequence>MELYISNLEVLYLDKYKTVKDYLCDIKGAEVNPDFNGMFEAYKKKSSQDSRDLGLDSFKKYMYTIPISDNNIAEMSGDVVRKSLNGKSKENIKHLVYCHEFLNLPQPITVAMNIKRHGDLSQALPYAIKDQGSVVSLTAINIAKMFIEDNKQEFQIVCADKCNLPQMRVKHNQFPYGDGAASFTISRTTGQFKIVSWDLHSWHVREENNCEDELIVHIQEQLKHIKEENLNIMPYHVILQNFSSNFIDKIKLDCKGFYFYQREYRNTANLTTSDPYYSLKEMHQKGQIKKGMHILLIFAGSKGTIGTLHLECMQ</sequence>
<reference evidence="1 2" key="1">
    <citation type="submission" date="2016-10" db="EMBL/GenBank/DDBJ databases">
        <title>Comparative genomics of Bacillus thuringiensis reveals a path to pathogens against multiple invertebrate hosts.</title>
        <authorList>
            <person name="Zheng J."/>
            <person name="Gao Q."/>
            <person name="Liu H."/>
            <person name="Peng D."/>
            <person name="Ruan L."/>
            <person name="Sun M."/>
        </authorList>
    </citation>
    <scope>NUCLEOTIDE SEQUENCE [LARGE SCALE GENOMIC DNA]</scope>
    <source>
        <strain evidence="1">BGSC 4BM1</strain>
    </source>
</reference>
<name>A0A243AMV0_BACTU</name>